<keyword evidence="2" id="KW-1185">Reference proteome</keyword>
<dbReference type="Proteomes" id="UP001596506">
    <property type="component" value="Unassembled WGS sequence"/>
</dbReference>
<name>A0ABW2IWU0_9GAMM</name>
<dbReference type="EMBL" id="JBHTBD010000004">
    <property type="protein sequence ID" value="MFC7295338.1"/>
    <property type="molecule type" value="Genomic_DNA"/>
</dbReference>
<evidence type="ECO:0000313" key="2">
    <source>
        <dbReference type="Proteomes" id="UP001596506"/>
    </source>
</evidence>
<dbReference type="InterPro" id="IPR038619">
    <property type="entry name" value="MraZ_sf"/>
</dbReference>
<dbReference type="InterPro" id="IPR037914">
    <property type="entry name" value="SpoVT-AbrB_sf"/>
</dbReference>
<organism evidence="1 2">
    <name type="scientific">Marinobacter aromaticivorans</name>
    <dbReference type="NCBI Taxonomy" id="1494078"/>
    <lineage>
        <taxon>Bacteria</taxon>
        <taxon>Pseudomonadati</taxon>
        <taxon>Pseudomonadota</taxon>
        <taxon>Gammaproteobacteria</taxon>
        <taxon>Pseudomonadales</taxon>
        <taxon>Marinobacteraceae</taxon>
        <taxon>Marinobacter</taxon>
    </lineage>
</organism>
<reference evidence="2" key="1">
    <citation type="journal article" date="2019" name="Int. J. Syst. Evol. Microbiol.">
        <title>The Global Catalogue of Microorganisms (GCM) 10K type strain sequencing project: providing services to taxonomists for standard genome sequencing and annotation.</title>
        <authorList>
            <consortium name="The Broad Institute Genomics Platform"/>
            <consortium name="The Broad Institute Genome Sequencing Center for Infectious Disease"/>
            <person name="Wu L."/>
            <person name="Ma J."/>
        </authorList>
    </citation>
    <scope>NUCLEOTIDE SEQUENCE [LARGE SCALE GENOMIC DNA]</scope>
    <source>
        <strain evidence="2">CCUG 60559</strain>
    </source>
</reference>
<comment type="caution">
    <text evidence="1">The sequence shown here is derived from an EMBL/GenBank/DDBJ whole genome shotgun (WGS) entry which is preliminary data.</text>
</comment>
<accession>A0ABW2IWU0</accession>
<dbReference type="RefSeq" id="WP_100688320.1">
    <property type="nucleotide sequence ID" value="NZ_JBHTBD010000004.1"/>
</dbReference>
<proteinExistence type="predicted"/>
<protein>
    <recommendedName>
        <fullName evidence="3">Transcriptional regulator MraZ</fullName>
    </recommendedName>
</protein>
<evidence type="ECO:0008006" key="3">
    <source>
        <dbReference type="Google" id="ProtNLM"/>
    </source>
</evidence>
<evidence type="ECO:0000313" key="1">
    <source>
        <dbReference type="EMBL" id="MFC7295338.1"/>
    </source>
</evidence>
<sequence>MIEKKYSVVSSQVEFPEGVVLKNSTGLLFDRSMLGGLCPEVARAVSGDLVATVFPDRRCVSLFSESRWNELRQILKKVPHNTLEQRTLRRLALGFETYIPRSEPMVLTVTLQSYAGLTGNDLLVVHSSDCMEFWAKDKL</sequence>
<dbReference type="Gene3D" id="3.40.1550.20">
    <property type="entry name" value="Transcriptional regulator MraZ domain"/>
    <property type="match status" value="1"/>
</dbReference>
<dbReference type="SUPFAM" id="SSF89447">
    <property type="entry name" value="AbrB/MazE/MraZ-like"/>
    <property type="match status" value="1"/>
</dbReference>
<gene>
    <name evidence="1" type="ORF">ACFQQA_11435</name>
</gene>